<keyword evidence="2" id="KW-0597">Phosphoprotein</keyword>
<dbReference type="Gramene" id="ONK62581">
    <property type="protein sequence ID" value="ONK62581"/>
    <property type="gene ID" value="A4U43_C07F5600"/>
</dbReference>
<gene>
    <name evidence="4" type="ORF">A4U43_C07F5600</name>
</gene>
<dbReference type="PANTHER" id="PTHR43874:SF106">
    <property type="entry name" value="TWO-COMPONENT RESPONSE REGULATOR ORR4"/>
    <property type="match status" value="1"/>
</dbReference>
<evidence type="ECO:0000256" key="1">
    <source>
        <dbReference type="ARBA" id="ARBA00023012"/>
    </source>
</evidence>
<evidence type="ECO:0000313" key="5">
    <source>
        <dbReference type="Proteomes" id="UP000243459"/>
    </source>
</evidence>
<dbReference type="InterPro" id="IPR001789">
    <property type="entry name" value="Sig_transdc_resp-reg_receiver"/>
</dbReference>
<evidence type="ECO:0000259" key="3">
    <source>
        <dbReference type="PROSITE" id="PS50110"/>
    </source>
</evidence>
<dbReference type="GO" id="GO:0009736">
    <property type="term" value="P:cytokinin-activated signaling pathway"/>
    <property type="evidence" value="ECO:0007669"/>
    <property type="project" value="InterPro"/>
</dbReference>
<dbReference type="PANTHER" id="PTHR43874">
    <property type="entry name" value="TWO-COMPONENT RESPONSE REGULATOR"/>
    <property type="match status" value="1"/>
</dbReference>
<dbReference type="OMA" id="MAGINDD"/>
<protein>
    <recommendedName>
        <fullName evidence="3">Response regulatory domain-containing protein</fullName>
    </recommendedName>
</protein>
<dbReference type="SUPFAM" id="SSF52172">
    <property type="entry name" value="CheY-like"/>
    <property type="match status" value="1"/>
</dbReference>
<feature type="domain" description="Response regulatory" evidence="3">
    <location>
        <begin position="28"/>
        <end position="157"/>
    </location>
</feature>
<dbReference type="InterPro" id="IPR011006">
    <property type="entry name" value="CheY-like_superfamily"/>
</dbReference>
<dbReference type="Proteomes" id="UP000243459">
    <property type="component" value="Chromosome 7"/>
</dbReference>
<keyword evidence="1" id="KW-0902">Two-component regulatory system</keyword>
<organism evidence="4 5">
    <name type="scientific">Asparagus officinalis</name>
    <name type="common">Garden asparagus</name>
    <dbReference type="NCBI Taxonomy" id="4686"/>
    <lineage>
        <taxon>Eukaryota</taxon>
        <taxon>Viridiplantae</taxon>
        <taxon>Streptophyta</taxon>
        <taxon>Embryophyta</taxon>
        <taxon>Tracheophyta</taxon>
        <taxon>Spermatophyta</taxon>
        <taxon>Magnoliopsida</taxon>
        <taxon>Liliopsida</taxon>
        <taxon>Asparagales</taxon>
        <taxon>Asparagaceae</taxon>
        <taxon>Asparagoideae</taxon>
        <taxon>Asparagus</taxon>
    </lineage>
</organism>
<dbReference type="InterPro" id="IPR045279">
    <property type="entry name" value="ARR-like"/>
</dbReference>
<keyword evidence="5" id="KW-1185">Reference proteome</keyword>
<proteinExistence type="predicted"/>
<feature type="modified residue" description="4-aspartylphosphate" evidence="2">
    <location>
        <position position="90"/>
    </location>
</feature>
<dbReference type="OrthoDB" id="60033at2759"/>
<dbReference type="CDD" id="cd17581">
    <property type="entry name" value="REC_typeA_ARR"/>
    <property type="match status" value="1"/>
</dbReference>
<accession>A0A5P1ECZ5</accession>
<evidence type="ECO:0000256" key="2">
    <source>
        <dbReference type="PROSITE-ProRule" id="PRU00169"/>
    </source>
</evidence>
<dbReference type="AlphaFoldDB" id="A0A5P1ECZ5"/>
<dbReference type="PROSITE" id="PS50110">
    <property type="entry name" value="RESPONSE_REGULATORY"/>
    <property type="match status" value="1"/>
</dbReference>
<sequence length="171" mass="19373">MQWITKYLGLLIPQRRMGSNCFDEEQLHVLAVDDSVVERKFIEALLKNSSYKVTTAEDGLSALEYLGLTGDPKPTTVKTNDAKVNMIITDYCMPGMTGYELMKKVKESSSFKEVPVIIMSSENVPTRIKKCLDDGAQDFILKPIQQSDVKRLKCHVQKFESPFNEMLCLGR</sequence>
<dbReference type="Gene3D" id="3.40.50.2300">
    <property type="match status" value="1"/>
</dbReference>
<evidence type="ECO:0000313" key="4">
    <source>
        <dbReference type="EMBL" id="ONK62581.1"/>
    </source>
</evidence>
<dbReference type="GO" id="GO:0000160">
    <property type="term" value="P:phosphorelay signal transduction system"/>
    <property type="evidence" value="ECO:0007669"/>
    <property type="project" value="UniProtKB-KW"/>
</dbReference>
<dbReference type="SMART" id="SM00448">
    <property type="entry name" value="REC"/>
    <property type="match status" value="1"/>
</dbReference>
<reference evidence="5" key="1">
    <citation type="journal article" date="2017" name="Nat. Commun.">
        <title>The asparagus genome sheds light on the origin and evolution of a young Y chromosome.</title>
        <authorList>
            <person name="Harkess A."/>
            <person name="Zhou J."/>
            <person name="Xu C."/>
            <person name="Bowers J.E."/>
            <person name="Van der Hulst R."/>
            <person name="Ayyampalayam S."/>
            <person name="Mercati F."/>
            <person name="Riccardi P."/>
            <person name="McKain M.R."/>
            <person name="Kakrana A."/>
            <person name="Tang H."/>
            <person name="Ray J."/>
            <person name="Groenendijk J."/>
            <person name="Arikit S."/>
            <person name="Mathioni S.M."/>
            <person name="Nakano M."/>
            <person name="Shan H."/>
            <person name="Telgmann-Rauber A."/>
            <person name="Kanno A."/>
            <person name="Yue Z."/>
            <person name="Chen H."/>
            <person name="Li W."/>
            <person name="Chen Y."/>
            <person name="Xu X."/>
            <person name="Zhang Y."/>
            <person name="Luo S."/>
            <person name="Chen H."/>
            <person name="Gao J."/>
            <person name="Mao Z."/>
            <person name="Pires J.C."/>
            <person name="Luo M."/>
            <person name="Kudrna D."/>
            <person name="Wing R.A."/>
            <person name="Meyers B.C."/>
            <person name="Yi K."/>
            <person name="Kong H."/>
            <person name="Lavrijsen P."/>
            <person name="Sunseri F."/>
            <person name="Falavigna A."/>
            <person name="Ye Y."/>
            <person name="Leebens-Mack J.H."/>
            <person name="Chen G."/>
        </authorList>
    </citation>
    <scope>NUCLEOTIDE SEQUENCE [LARGE SCALE GENOMIC DNA]</scope>
    <source>
        <strain evidence="5">cv. DH0086</strain>
    </source>
</reference>
<dbReference type="Pfam" id="PF00072">
    <property type="entry name" value="Response_reg"/>
    <property type="match status" value="1"/>
</dbReference>
<name>A0A5P1ECZ5_ASPOF</name>
<dbReference type="EMBL" id="CM007387">
    <property type="protein sequence ID" value="ONK62581.1"/>
    <property type="molecule type" value="Genomic_DNA"/>
</dbReference>